<sequence length="638" mass="70123">MKYRVIIILLAVFFSWSAPAQDYIKHKVAKKETVADIARKYKVTPFDIYRLNPDSKNGIKENSILLVPKKVLPQQPESVPEKTTKIANTRHKVGPGETLYSIAKKYNVSFDDIKKANQDAGDALKVGQEVIIPVKGSPVAAQVKEARKAEAKTPPPSYFYHTVAPGETKYSIAKQYGMTLQLLEALNPDVKDTLPVGYRLKLDKNSVLVKETQPAVPVPPAPPASQKTYLDYQVQPKETLYSLSKRANLTEEELIALNPEMKEGLREGMVIKMPVGSGAGAPGAKTVADLSKDLKKSAPKEIALLLPFNLPKSESDTTRISRLKSEKFLNMTLDFYAGALMAIDSARTLGVPVKVKIYDSKETRTSSDVASLKSSLSTTDAVIGPFFQGNVESAAAALGNIPVISPLSKESGKAYGNLYQSVPSEESVKVAMLDYLRSKNANIIAIVDSKKLSSRQLIKRHSPEVKFLEGAVTDATLKAMLDADRPNYLIMETENVTMILNTTKVLENVSTGYTVQLAVLEKTDALENTEVPVSRLAGLKMLYPSVTNDGETPEMALFSKVFRQKNGIAPNQFATRGFDVTFDVIMRVFQEEGFAAATSKATEYVENKFSYETSETGNYNTAVYIMQYNPDLTITQAK</sequence>
<reference evidence="3 4" key="1">
    <citation type="submission" date="2017-07" db="EMBL/GenBank/DDBJ databases">
        <title>Flavobacterium cyanobacteriorum sp. nov., isolated from cyanobacterial aggregates in a eutrophic lake.</title>
        <authorList>
            <person name="Cai H."/>
        </authorList>
    </citation>
    <scope>NUCLEOTIDE SEQUENCE [LARGE SCALE GENOMIC DNA]</scope>
    <source>
        <strain evidence="3 4">TH021</strain>
    </source>
</reference>
<dbReference type="SUPFAM" id="SSF54106">
    <property type="entry name" value="LysM domain"/>
    <property type="match status" value="4"/>
</dbReference>
<feature type="chain" id="PRO_5012106700" description="LysM domain-containing protein" evidence="1">
    <location>
        <begin position="21"/>
        <end position="638"/>
    </location>
</feature>
<dbReference type="Pfam" id="PF01476">
    <property type="entry name" value="LysM"/>
    <property type="match status" value="4"/>
</dbReference>
<dbReference type="RefSeq" id="WP_094416630.1">
    <property type="nucleotide sequence ID" value="NZ_NOXV01000302.1"/>
</dbReference>
<dbReference type="SMART" id="SM00257">
    <property type="entry name" value="LysM"/>
    <property type="match status" value="4"/>
</dbReference>
<dbReference type="Proteomes" id="UP000216605">
    <property type="component" value="Unassembled WGS sequence"/>
</dbReference>
<dbReference type="InterPro" id="IPR028082">
    <property type="entry name" value="Peripla_BP_I"/>
</dbReference>
<dbReference type="SUPFAM" id="SSF53822">
    <property type="entry name" value="Periplasmic binding protein-like I"/>
    <property type="match status" value="1"/>
</dbReference>
<dbReference type="AlphaFoldDB" id="A0A255YUZ7"/>
<evidence type="ECO:0000259" key="2">
    <source>
        <dbReference type="PROSITE" id="PS51782"/>
    </source>
</evidence>
<keyword evidence="4" id="KW-1185">Reference proteome</keyword>
<dbReference type="PANTHER" id="PTHR33734:SF22">
    <property type="entry name" value="MEMBRANE-BOUND LYTIC MUREIN TRANSGLYCOSYLASE D"/>
    <property type="match status" value="1"/>
</dbReference>
<evidence type="ECO:0000313" key="4">
    <source>
        <dbReference type="Proteomes" id="UP000216605"/>
    </source>
</evidence>
<dbReference type="OrthoDB" id="2149800at2"/>
<evidence type="ECO:0000256" key="1">
    <source>
        <dbReference type="SAM" id="SignalP"/>
    </source>
</evidence>
<dbReference type="EMBL" id="NOXV01000302">
    <property type="protein sequence ID" value="OYQ33032.1"/>
    <property type="molecule type" value="Genomic_DNA"/>
</dbReference>
<gene>
    <name evidence="3" type="ORF">CHU92_14020</name>
</gene>
<dbReference type="PROSITE" id="PS51782">
    <property type="entry name" value="LYSM"/>
    <property type="match status" value="3"/>
</dbReference>
<name>A0A255YUZ7_9FLAO</name>
<dbReference type="GO" id="GO:0008932">
    <property type="term" value="F:lytic endotransglycosylase activity"/>
    <property type="evidence" value="ECO:0007669"/>
    <property type="project" value="TreeGrafter"/>
</dbReference>
<evidence type="ECO:0000313" key="3">
    <source>
        <dbReference type="EMBL" id="OYQ33032.1"/>
    </source>
</evidence>
<keyword evidence="1" id="KW-0732">Signal</keyword>
<organism evidence="3 4">
    <name type="scientific">Flavobacterium cyanobacteriorum</name>
    <dbReference type="NCBI Taxonomy" id="2022802"/>
    <lineage>
        <taxon>Bacteria</taxon>
        <taxon>Pseudomonadati</taxon>
        <taxon>Bacteroidota</taxon>
        <taxon>Flavobacteriia</taxon>
        <taxon>Flavobacteriales</taxon>
        <taxon>Flavobacteriaceae</taxon>
        <taxon>Flavobacterium</taxon>
    </lineage>
</organism>
<comment type="caution">
    <text evidence="3">The sequence shown here is derived from an EMBL/GenBank/DDBJ whole genome shotgun (WGS) entry which is preliminary data.</text>
</comment>
<dbReference type="InterPro" id="IPR036779">
    <property type="entry name" value="LysM_dom_sf"/>
</dbReference>
<feature type="signal peptide" evidence="1">
    <location>
        <begin position="1"/>
        <end position="20"/>
    </location>
</feature>
<proteinExistence type="predicted"/>
<accession>A0A255YUZ7</accession>
<protein>
    <recommendedName>
        <fullName evidence="2">LysM domain-containing protein</fullName>
    </recommendedName>
</protein>
<feature type="domain" description="LysM" evidence="2">
    <location>
        <begin position="89"/>
        <end position="132"/>
    </location>
</feature>
<feature type="domain" description="LysM" evidence="2">
    <location>
        <begin position="159"/>
        <end position="202"/>
    </location>
</feature>
<feature type="domain" description="LysM" evidence="2">
    <location>
        <begin position="24"/>
        <end position="67"/>
    </location>
</feature>
<dbReference type="InterPro" id="IPR018392">
    <property type="entry name" value="LysM"/>
</dbReference>
<dbReference type="Gene3D" id="3.40.50.2300">
    <property type="match status" value="1"/>
</dbReference>
<dbReference type="PANTHER" id="PTHR33734">
    <property type="entry name" value="LYSM DOMAIN-CONTAINING GPI-ANCHORED PROTEIN 2"/>
    <property type="match status" value="1"/>
</dbReference>
<dbReference type="Gene3D" id="3.10.350.10">
    <property type="entry name" value="LysM domain"/>
    <property type="match status" value="4"/>
</dbReference>
<dbReference type="CDD" id="cd00118">
    <property type="entry name" value="LysM"/>
    <property type="match status" value="4"/>
</dbReference>